<feature type="transmembrane region" description="Helical" evidence="9">
    <location>
        <begin position="576"/>
        <end position="595"/>
    </location>
</feature>
<evidence type="ECO:0000256" key="5">
    <source>
        <dbReference type="ARBA" id="ARBA00022989"/>
    </source>
</evidence>
<feature type="transmembrane region" description="Helical" evidence="9">
    <location>
        <begin position="534"/>
        <end position="555"/>
    </location>
</feature>
<feature type="transmembrane region" description="Helical" evidence="9">
    <location>
        <begin position="196"/>
        <end position="214"/>
    </location>
</feature>
<keyword evidence="6" id="KW-0406">Ion transport</keyword>
<feature type="region of interest" description="Disordered" evidence="8">
    <location>
        <begin position="448"/>
        <end position="472"/>
    </location>
</feature>
<sequence>MASAAAPVAPSRARRPAHAAHRASPSTLPTFGTGVPTDLLLALLLDKTVLASAALLARHWLLVRHAESTHEPLATGAAAAASTASSMLEPALTAAVQGAGGPWAIATTVFIVAALGQGVWFRVWQWVPSLRRSDPHMQHLPTRLAVLGAVLFAHLLVWLIALQRLSAATVIIFTQFCEIWAGDLSRSMKSKSYGGYAIVFALAVSFMLNVLALSPESRIAPRGSRAPSFFSGFEDDFSDLPASLRHTRPVGLASPSALRAASAQAEAAAADYSPAAVLVGHLALAAYAFLTLERERAAKVASTEAGGRRRAGVLACVVAAAALLPLGLLGRLFGLPTLPTLSSLSPSFHTSPSSLHGSPTTGHFAAYALLALGPLILDPLVSAALEPHASAAARVAQGWPLAVGAVMMVGRVGFGLRISWANLIVGGIVGWGLRTILKTSPVYADADAHDASPSQRDVSRSHKRHTSDPSGLHEVGSAVRAFMATGKRTIATIWESDDSRKIFQFLCLNLVFMGVQLLWGVWTNSLGLISDAIHMFFDCAAIGMGLFAAVMASWATDSTFTYGYHRVETLSGFANGVFLILISVFIVFEAVQRIISAPEMHNTTQLLIVSSMGLGVNLFGMFAMGGHHHHGHGHSHGHDHGHDHGHGHGHDHGHGHGHSHNMMGVYLHVMADTMGSVGVIISTILLKYFGWTGFDPIASLFIAVLITASVIPLVLESGKILILDVSGHEQEIASALEELTAVEGLESFSQPRFWPKDSGTLVGSLRVQVRTVPPADPSAAITKPNGESAASSWPPAASPENISAQVQAIMRRRLPTLESLAVQLERGTPMLLTPAAGGAGGG</sequence>
<dbReference type="InterPro" id="IPR002524">
    <property type="entry name" value="Cation_efflux"/>
</dbReference>
<accession>A0A316Z9S0</accession>
<dbReference type="STRING" id="58919.A0A316Z9S0"/>
<feature type="transmembrane region" description="Helical" evidence="9">
    <location>
        <begin position="311"/>
        <end position="333"/>
    </location>
</feature>
<keyword evidence="3" id="KW-0813">Transport</keyword>
<evidence type="ECO:0000256" key="8">
    <source>
        <dbReference type="SAM" id="MobiDB-lite"/>
    </source>
</evidence>
<dbReference type="PANTHER" id="PTHR45755">
    <property type="match status" value="1"/>
</dbReference>
<dbReference type="SUPFAM" id="SSF161111">
    <property type="entry name" value="Cation efflux protein transmembrane domain-like"/>
    <property type="match status" value="1"/>
</dbReference>
<feature type="transmembrane region" description="Helical" evidence="9">
    <location>
        <begin position="665"/>
        <end position="691"/>
    </location>
</feature>
<dbReference type="Gene3D" id="1.20.1510.10">
    <property type="entry name" value="Cation efflux protein transmembrane domain"/>
    <property type="match status" value="1"/>
</dbReference>
<reference evidence="11 12" key="1">
    <citation type="journal article" date="2018" name="Mol. Biol. Evol.">
        <title>Broad Genomic Sampling Reveals a Smut Pathogenic Ancestry of the Fungal Clade Ustilaginomycotina.</title>
        <authorList>
            <person name="Kijpornyongpan T."/>
            <person name="Mondo S.J."/>
            <person name="Barry K."/>
            <person name="Sandor L."/>
            <person name="Lee J."/>
            <person name="Lipzen A."/>
            <person name="Pangilinan J."/>
            <person name="LaButti K."/>
            <person name="Hainaut M."/>
            <person name="Henrissat B."/>
            <person name="Grigoriev I.V."/>
            <person name="Spatafora J.W."/>
            <person name="Aime M.C."/>
        </authorList>
    </citation>
    <scope>NUCLEOTIDE SEQUENCE [LARGE SCALE GENOMIC DNA]</scope>
    <source>
        <strain evidence="11 12">MCA 4186</strain>
    </source>
</reference>
<dbReference type="OrthoDB" id="78669at2759"/>
<feature type="region of interest" description="Disordered" evidence="8">
    <location>
        <begin position="1"/>
        <end position="27"/>
    </location>
</feature>
<evidence type="ECO:0000256" key="7">
    <source>
        <dbReference type="ARBA" id="ARBA00023136"/>
    </source>
</evidence>
<protein>
    <submittedName>
        <fullName evidence="11">Cation efflux protein</fullName>
    </submittedName>
</protein>
<feature type="transmembrane region" description="Helical" evidence="9">
    <location>
        <begin position="607"/>
        <end position="625"/>
    </location>
</feature>
<feature type="domain" description="Cation efflux protein transmembrane" evidence="10">
    <location>
        <begin position="504"/>
        <end position="722"/>
    </location>
</feature>
<dbReference type="EMBL" id="KZ819292">
    <property type="protein sequence ID" value="PWN98331.1"/>
    <property type="molecule type" value="Genomic_DNA"/>
</dbReference>
<evidence type="ECO:0000256" key="2">
    <source>
        <dbReference type="ARBA" id="ARBA00008873"/>
    </source>
</evidence>
<proteinExistence type="inferred from homology"/>
<feature type="transmembrane region" description="Helical" evidence="9">
    <location>
        <begin position="272"/>
        <end position="290"/>
    </location>
</feature>
<dbReference type="GO" id="GO:0006882">
    <property type="term" value="P:intracellular zinc ion homeostasis"/>
    <property type="evidence" value="ECO:0007669"/>
    <property type="project" value="InterPro"/>
</dbReference>
<evidence type="ECO:0000256" key="3">
    <source>
        <dbReference type="ARBA" id="ARBA00022448"/>
    </source>
</evidence>
<feature type="region of interest" description="Disordered" evidence="8">
    <location>
        <begin position="629"/>
        <end position="657"/>
    </location>
</feature>
<feature type="compositionally biased region" description="Low complexity" evidence="8">
    <location>
        <begin position="788"/>
        <end position="798"/>
    </location>
</feature>
<feature type="compositionally biased region" description="Low complexity" evidence="8">
    <location>
        <begin position="1"/>
        <end position="11"/>
    </location>
</feature>
<feature type="transmembrane region" description="Helical" evidence="9">
    <location>
        <begin position="502"/>
        <end position="522"/>
    </location>
</feature>
<dbReference type="InterPro" id="IPR058533">
    <property type="entry name" value="Cation_efflux_TM"/>
</dbReference>
<organism evidence="11 12">
    <name type="scientific">Tilletiopsis washingtonensis</name>
    <dbReference type="NCBI Taxonomy" id="58919"/>
    <lineage>
        <taxon>Eukaryota</taxon>
        <taxon>Fungi</taxon>
        <taxon>Dikarya</taxon>
        <taxon>Basidiomycota</taxon>
        <taxon>Ustilaginomycotina</taxon>
        <taxon>Exobasidiomycetes</taxon>
        <taxon>Entylomatales</taxon>
        <taxon>Entylomatales incertae sedis</taxon>
        <taxon>Tilletiopsis</taxon>
    </lineage>
</organism>
<comment type="similarity">
    <text evidence="2">Belongs to the cation diffusion facilitator (CDF) transporter (TC 2.A.4) family. SLC30A subfamily.</text>
</comment>
<dbReference type="GeneID" id="37268454"/>
<feature type="transmembrane region" description="Helical" evidence="9">
    <location>
        <begin position="697"/>
        <end position="715"/>
    </location>
</feature>
<keyword evidence="7 9" id="KW-0472">Membrane</keyword>
<feature type="transmembrane region" description="Helical" evidence="9">
    <location>
        <begin position="144"/>
        <end position="161"/>
    </location>
</feature>
<evidence type="ECO:0000256" key="1">
    <source>
        <dbReference type="ARBA" id="ARBA00004141"/>
    </source>
</evidence>
<dbReference type="AlphaFoldDB" id="A0A316Z9S0"/>
<dbReference type="Proteomes" id="UP000245946">
    <property type="component" value="Unassembled WGS sequence"/>
</dbReference>
<feature type="compositionally biased region" description="Basic residues" evidence="8">
    <location>
        <begin position="12"/>
        <end position="21"/>
    </location>
</feature>
<dbReference type="RefSeq" id="XP_025598610.1">
    <property type="nucleotide sequence ID" value="XM_025740910.1"/>
</dbReference>
<evidence type="ECO:0000256" key="4">
    <source>
        <dbReference type="ARBA" id="ARBA00022692"/>
    </source>
</evidence>
<feature type="transmembrane region" description="Helical" evidence="9">
    <location>
        <begin position="420"/>
        <end position="437"/>
    </location>
</feature>
<dbReference type="InterPro" id="IPR027469">
    <property type="entry name" value="Cation_efflux_TMD_sf"/>
</dbReference>
<keyword evidence="4 9" id="KW-0812">Transmembrane</keyword>
<dbReference type="GO" id="GO:0016020">
    <property type="term" value="C:membrane"/>
    <property type="evidence" value="ECO:0007669"/>
    <property type="project" value="UniProtKB-SubCell"/>
</dbReference>
<dbReference type="GO" id="GO:0005794">
    <property type="term" value="C:Golgi apparatus"/>
    <property type="evidence" value="ECO:0007669"/>
    <property type="project" value="TreeGrafter"/>
</dbReference>
<gene>
    <name evidence="11" type="ORF">FA09DRAFT_318676</name>
</gene>
<keyword evidence="12" id="KW-1185">Reference proteome</keyword>
<dbReference type="NCBIfam" id="TIGR01297">
    <property type="entry name" value="CDF"/>
    <property type="match status" value="1"/>
</dbReference>
<dbReference type="PANTHER" id="PTHR45755:SF4">
    <property type="entry name" value="ZINC TRANSPORTER 7"/>
    <property type="match status" value="1"/>
</dbReference>
<dbReference type="InterPro" id="IPR045316">
    <property type="entry name" value="Msc2-like"/>
</dbReference>
<keyword evidence="5 9" id="KW-1133">Transmembrane helix</keyword>
<evidence type="ECO:0000256" key="6">
    <source>
        <dbReference type="ARBA" id="ARBA00023065"/>
    </source>
</evidence>
<dbReference type="GO" id="GO:0031410">
    <property type="term" value="C:cytoplasmic vesicle"/>
    <property type="evidence" value="ECO:0007669"/>
    <property type="project" value="TreeGrafter"/>
</dbReference>
<evidence type="ECO:0000313" key="12">
    <source>
        <dbReference type="Proteomes" id="UP000245946"/>
    </source>
</evidence>
<dbReference type="Pfam" id="PF01545">
    <property type="entry name" value="Cation_efflux"/>
    <property type="match status" value="1"/>
</dbReference>
<feature type="transmembrane region" description="Helical" evidence="9">
    <location>
        <begin position="364"/>
        <end position="385"/>
    </location>
</feature>
<dbReference type="GO" id="GO:0005385">
    <property type="term" value="F:zinc ion transmembrane transporter activity"/>
    <property type="evidence" value="ECO:0007669"/>
    <property type="project" value="InterPro"/>
</dbReference>
<feature type="region of interest" description="Disordered" evidence="8">
    <location>
        <begin position="776"/>
        <end position="798"/>
    </location>
</feature>
<name>A0A316Z9S0_9BASI</name>
<evidence type="ECO:0000256" key="9">
    <source>
        <dbReference type="SAM" id="Phobius"/>
    </source>
</evidence>
<feature type="transmembrane region" description="Helical" evidence="9">
    <location>
        <begin position="102"/>
        <end position="123"/>
    </location>
</feature>
<evidence type="ECO:0000313" key="11">
    <source>
        <dbReference type="EMBL" id="PWN98331.1"/>
    </source>
</evidence>
<evidence type="ECO:0000259" key="10">
    <source>
        <dbReference type="Pfam" id="PF01545"/>
    </source>
</evidence>
<comment type="subcellular location">
    <subcellularLocation>
        <location evidence="1">Membrane</location>
        <topology evidence="1">Multi-pass membrane protein</topology>
    </subcellularLocation>
</comment>
<feature type="compositionally biased region" description="Basic and acidic residues" evidence="8">
    <location>
        <begin position="636"/>
        <end position="654"/>
    </location>
</feature>
<dbReference type="GO" id="GO:1904257">
    <property type="term" value="P:zinc ion import into Golgi lumen"/>
    <property type="evidence" value="ECO:0007669"/>
    <property type="project" value="TreeGrafter"/>
</dbReference>